<protein>
    <submittedName>
        <fullName evidence="1">Uncharacterized protein</fullName>
    </submittedName>
</protein>
<dbReference type="EMBL" id="JAAAIP010001261">
    <property type="protein sequence ID" value="KAG0308641.1"/>
    <property type="molecule type" value="Genomic_DNA"/>
</dbReference>
<dbReference type="Proteomes" id="UP000738325">
    <property type="component" value="Unassembled WGS sequence"/>
</dbReference>
<dbReference type="OrthoDB" id="2403806at2759"/>
<reference evidence="1" key="1">
    <citation type="journal article" date="2020" name="Fungal Divers.">
        <title>Resolving the Mortierellaceae phylogeny through synthesis of multi-gene phylogenetics and phylogenomics.</title>
        <authorList>
            <person name="Vandepol N."/>
            <person name="Liber J."/>
            <person name="Desiro A."/>
            <person name="Na H."/>
            <person name="Kennedy M."/>
            <person name="Barry K."/>
            <person name="Grigoriev I.V."/>
            <person name="Miller A.N."/>
            <person name="O'Donnell K."/>
            <person name="Stajich J.E."/>
            <person name="Bonito G."/>
        </authorList>
    </citation>
    <scope>NUCLEOTIDE SEQUENCE</scope>
    <source>
        <strain evidence="1">REB-010B</strain>
    </source>
</reference>
<name>A0A9P6R0N3_9FUNG</name>
<accession>A0A9P6R0N3</accession>
<proteinExistence type="predicted"/>
<comment type="caution">
    <text evidence="1">The sequence shown here is derived from an EMBL/GenBank/DDBJ whole genome shotgun (WGS) entry which is preliminary data.</text>
</comment>
<evidence type="ECO:0000313" key="2">
    <source>
        <dbReference type="Proteomes" id="UP000738325"/>
    </source>
</evidence>
<evidence type="ECO:0000313" key="1">
    <source>
        <dbReference type="EMBL" id="KAG0308641.1"/>
    </source>
</evidence>
<sequence length="83" mass="9560">MDLNQESLGVTMPIRRLIAGPALESVRVTLNHSLPLTDFGWTVVGLVHPNETESVRSNYDMNNQYYFQPGHFVEIHYTPIHFF</sequence>
<gene>
    <name evidence="1" type="ORF">BGZ99_001105</name>
</gene>
<organism evidence="1 2">
    <name type="scientific">Dissophora globulifera</name>
    <dbReference type="NCBI Taxonomy" id="979702"/>
    <lineage>
        <taxon>Eukaryota</taxon>
        <taxon>Fungi</taxon>
        <taxon>Fungi incertae sedis</taxon>
        <taxon>Mucoromycota</taxon>
        <taxon>Mortierellomycotina</taxon>
        <taxon>Mortierellomycetes</taxon>
        <taxon>Mortierellales</taxon>
        <taxon>Mortierellaceae</taxon>
        <taxon>Dissophora</taxon>
    </lineage>
</organism>
<dbReference type="AlphaFoldDB" id="A0A9P6R0N3"/>
<keyword evidence="2" id="KW-1185">Reference proteome</keyword>